<evidence type="ECO:0000313" key="2">
    <source>
        <dbReference type="Proteomes" id="UP000095209"/>
    </source>
</evidence>
<gene>
    <name evidence="1" type="ORF">BFG57_07880</name>
</gene>
<accession>A0A1E5LK15</accession>
<evidence type="ECO:0000313" key="1">
    <source>
        <dbReference type="EMBL" id="OEH94376.1"/>
    </source>
</evidence>
<dbReference type="EMBL" id="MJEH01000002">
    <property type="protein sequence ID" value="OEH94376.1"/>
    <property type="molecule type" value="Genomic_DNA"/>
</dbReference>
<reference evidence="1 2" key="1">
    <citation type="submission" date="2016-08" db="EMBL/GenBank/DDBJ databases">
        <title>Genome of Bacillus solimangrovi GH2-4.</title>
        <authorList>
            <person name="Lim S."/>
            <person name="Kim B.-C."/>
        </authorList>
    </citation>
    <scope>NUCLEOTIDE SEQUENCE [LARGE SCALE GENOMIC DNA]</scope>
    <source>
        <strain evidence="1 2">GH2-4</strain>
    </source>
</reference>
<sequence length="212" mass="24937">MFSDWLQGGLYLEVSFLLKIKEDRKTTINVILNNLSDIQTIDLVDETIDKKVNDFIEGYSDTDGPNTFYHHSINLNAYVHLPPKKRTIIHIEQISSDSLVINFLFDGFDIEEVRPLKGKITEYITLLKELYYHFEFKVGGIALDEDVEALFNCNELYPSECYKFDNLTINYSLKQLTYFKCIIWNMSYEHTFNKKYDYQYINNNGLLIESIC</sequence>
<dbReference type="Proteomes" id="UP000095209">
    <property type="component" value="Unassembled WGS sequence"/>
</dbReference>
<proteinExistence type="predicted"/>
<dbReference type="AlphaFoldDB" id="A0A1E5LK15"/>
<dbReference type="RefSeq" id="WP_069715523.1">
    <property type="nucleotide sequence ID" value="NZ_MJEH01000002.1"/>
</dbReference>
<organism evidence="1 2">
    <name type="scientific">Bacillus solimangrovi</name>
    <dbReference type="NCBI Taxonomy" id="1305675"/>
    <lineage>
        <taxon>Bacteria</taxon>
        <taxon>Bacillati</taxon>
        <taxon>Bacillota</taxon>
        <taxon>Bacilli</taxon>
        <taxon>Bacillales</taxon>
        <taxon>Bacillaceae</taxon>
        <taxon>Bacillus</taxon>
    </lineage>
</organism>
<dbReference type="STRING" id="1305675.BFG57_07880"/>
<dbReference type="OrthoDB" id="2450947at2"/>
<comment type="caution">
    <text evidence="1">The sequence shown here is derived from an EMBL/GenBank/DDBJ whole genome shotgun (WGS) entry which is preliminary data.</text>
</comment>
<keyword evidence="2" id="KW-1185">Reference proteome</keyword>
<protein>
    <submittedName>
        <fullName evidence="1">Uncharacterized protein</fullName>
    </submittedName>
</protein>
<name>A0A1E5LK15_9BACI</name>